<evidence type="ECO:0000256" key="2">
    <source>
        <dbReference type="SAM" id="MobiDB-lite"/>
    </source>
</evidence>
<protein>
    <recommendedName>
        <fullName evidence="5">K Homology domain-containing protein</fullName>
    </recommendedName>
</protein>
<dbReference type="AlphaFoldDB" id="A0A484NF57"/>
<dbReference type="EMBL" id="OOIL02006662">
    <property type="protein sequence ID" value="VFQ99543.1"/>
    <property type="molecule type" value="Genomic_DNA"/>
</dbReference>
<organism evidence="3 4">
    <name type="scientific">Cuscuta campestris</name>
    <dbReference type="NCBI Taxonomy" id="132261"/>
    <lineage>
        <taxon>Eukaryota</taxon>
        <taxon>Viridiplantae</taxon>
        <taxon>Streptophyta</taxon>
        <taxon>Embryophyta</taxon>
        <taxon>Tracheophyta</taxon>
        <taxon>Spermatophyta</taxon>
        <taxon>Magnoliopsida</taxon>
        <taxon>eudicotyledons</taxon>
        <taxon>Gunneridae</taxon>
        <taxon>Pentapetalae</taxon>
        <taxon>asterids</taxon>
        <taxon>lamiids</taxon>
        <taxon>Solanales</taxon>
        <taxon>Convolvulaceae</taxon>
        <taxon>Cuscuteae</taxon>
        <taxon>Cuscuta</taxon>
        <taxon>Cuscuta subgen. Grammica</taxon>
        <taxon>Cuscuta sect. Cleistogrammica</taxon>
    </lineage>
</organism>
<name>A0A484NF57_9ASTE</name>
<accession>A0A484NF57</accession>
<feature type="compositionally biased region" description="Basic and acidic residues" evidence="2">
    <location>
        <begin position="14"/>
        <end position="32"/>
    </location>
</feature>
<keyword evidence="4" id="KW-1185">Reference proteome</keyword>
<reference evidence="3 4" key="1">
    <citation type="submission" date="2018-04" db="EMBL/GenBank/DDBJ databases">
        <authorList>
            <person name="Vogel A."/>
        </authorList>
    </citation>
    <scope>NUCLEOTIDE SEQUENCE [LARGE SCALE GENOMIC DNA]</scope>
</reference>
<dbReference type="GO" id="GO:0003723">
    <property type="term" value="F:RNA binding"/>
    <property type="evidence" value="ECO:0007669"/>
    <property type="project" value="UniProtKB-UniRule"/>
</dbReference>
<evidence type="ECO:0008006" key="5">
    <source>
        <dbReference type="Google" id="ProtNLM"/>
    </source>
</evidence>
<sequence>MIDTEATPSGHVRNHSELGHSLAESDKRDYDTHGTYTKKRELSQELNVDTQGPSTKRKSLVEPNLATQDPYAIGKCNELTPGWIVFRMLIPTNNDDAINRYKRHICHLKSHFEKKNVEVDFHSIATGVGVVMVSAKRDPRRSIAHVNAFNKVHRSFLHTMPYENCLTRLLVPASFAKRLIILYTIKSNPCRLKLYLTDNISVFCPGDVIVDVEGSRGHVRNMIASIVPYLETFEVDETMMSEFKAGNGIRPSYREIHAPEKTFSGVKAQREYMVCDHKRIPLSYIDYLIGKDGANIKNIWKSSPAASVYLKTFTLKEVIISIEGECYLDAKDAEIAMEDLIPEDEKIDGELVFEAMMQAQVGYSWNFVEDLPSEGGRE</sequence>
<evidence type="ECO:0000313" key="4">
    <source>
        <dbReference type="Proteomes" id="UP000595140"/>
    </source>
</evidence>
<evidence type="ECO:0000256" key="1">
    <source>
        <dbReference type="PROSITE-ProRule" id="PRU00117"/>
    </source>
</evidence>
<proteinExistence type="predicted"/>
<gene>
    <name evidence="3" type="ORF">CCAM_LOCUS41319</name>
</gene>
<feature type="region of interest" description="Disordered" evidence="2">
    <location>
        <begin position="1"/>
        <end position="32"/>
    </location>
</feature>
<dbReference type="Proteomes" id="UP000595140">
    <property type="component" value="Unassembled WGS sequence"/>
</dbReference>
<dbReference type="PROSITE" id="PS50084">
    <property type="entry name" value="KH_TYPE_1"/>
    <property type="match status" value="1"/>
</dbReference>
<evidence type="ECO:0000313" key="3">
    <source>
        <dbReference type="EMBL" id="VFQ99543.1"/>
    </source>
</evidence>
<dbReference type="SUPFAM" id="SSF54791">
    <property type="entry name" value="Eukaryotic type KH-domain (KH-domain type I)"/>
    <property type="match status" value="1"/>
</dbReference>
<keyword evidence="1" id="KW-0694">RNA-binding</keyword>
<dbReference type="InterPro" id="IPR036612">
    <property type="entry name" value="KH_dom_type_1_sf"/>
</dbReference>